<proteinExistence type="predicted"/>
<dbReference type="EMBL" id="LAQS01000019">
    <property type="protein sequence ID" value="KKZ73217.1"/>
    <property type="molecule type" value="Genomic_DNA"/>
</dbReference>
<reference evidence="5 6" key="1">
    <citation type="submission" date="2015-05" db="EMBL/GenBank/DDBJ databases">
        <title>Draft Genome assembly of Streptomyces showdoensis.</title>
        <authorList>
            <person name="Thapa K.K."/>
            <person name="Metsa-Ketela M."/>
        </authorList>
    </citation>
    <scope>NUCLEOTIDE SEQUENCE [LARGE SCALE GENOMIC DNA]</scope>
    <source>
        <strain evidence="5 6">ATCC 15227</strain>
    </source>
</reference>
<feature type="domain" description="Nudix hydrolase" evidence="4">
    <location>
        <begin position="1"/>
        <end position="128"/>
    </location>
</feature>
<evidence type="ECO:0000313" key="5">
    <source>
        <dbReference type="EMBL" id="KKZ73217.1"/>
    </source>
</evidence>
<evidence type="ECO:0000256" key="3">
    <source>
        <dbReference type="SAM" id="MobiDB-lite"/>
    </source>
</evidence>
<name>A0A2P2GNY2_STREW</name>
<evidence type="ECO:0000256" key="2">
    <source>
        <dbReference type="ARBA" id="ARBA00022801"/>
    </source>
</evidence>
<accession>A0A2P2GNY2</accession>
<sequence>MAVREGPTGTEVLLSRRAGGVYAAGMWHLPSGHLDGPHEDVVTAVVREAYEETGLVADPADVRAALTVHHRAPAGSARVGFFFEVRRWRGTPRIREPEVCDGMNWFPLDALPEPIVAYCRAGLDAYRAEARIAVHFQEPGDPVAYDPGCDRSRFLPGPDAPGPGLQGPPG</sequence>
<organism evidence="5 6">
    <name type="scientific">Streptomyces showdoensis</name>
    <dbReference type="NCBI Taxonomy" id="68268"/>
    <lineage>
        <taxon>Bacteria</taxon>
        <taxon>Bacillati</taxon>
        <taxon>Actinomycetota</taxon>
        <taxon>Actinomycetes</taxon>
        <taxon>Kitasatosporales</taxon>
        <taxon>Streptomycetaceae</taxon>
        <taxon>Streptomyces</taxon>
    </lineage>
</organism>
<keyword evidence="6" id="KW-1185">Reference proteome</keyword>
<feature type="compositionally biased region" description="Pro residues" evidence="3">
    <location>
        <begin position="158"/>
        <end position="170"/>
    </location>
</feature>
<dbReference type="OrthoDB" id="21342at2"/>
<dbReference type="PANTHER" id="PTHR43046:SF16">
    <property type="entry name" value="ADP-RIBOSE PYROPHOSPHATASE YJHB-RELATED"/>
    <property type="match status" value="1"/>
</dbReference>
<dbReference type="GO" id="GO:0016787">
    <property type="term" value="F:hydrolase activity"/>
    <property type="evidence" value="ECO:0007669"/>
    <property type="project" value="UniProtKB-KW"/>
</dbReference>
<gene>
    <name evidence="5" type="ORF">VO63_14300</name>
</gene>
<dbReference type="PROSITE" id="PS51462">
    <property type="entry name" value="NUDIX"/>
    <property type="match status" value="1"/>
</dbReference>
<evidence type="ECO:0000259" key="4">
    <source>
        <dbReference type="PROSITE" id="PS51462"/>
    </source>
</evidence>
<dbReference type="PANTHER" id="PTHR43046">
    <property type="entry name" value="GDP-MANNOSE MANNOSYL HYDROLASE"/>
    <property type="match status" value="1"/>
</dbReference>
<dbReference type="Proteomes" id="UP000265325">
    <property type="component" value="Unassembled WGS sequence"/>
</dbReference>
<evidence type="ECO:0000313" key="6">
    <source>
        <dbReference type="Proteomes" id="UP000265325"/>
    </source>
</evidence>
<protein>
    <submittedName>
        <fullName evidence="5">NUDIX hydrolase</fullName>
    </submittedName>
</protein>
<dbReference type="InterPro" id="IPR000086">
    <property type="entry name" value="NUDIX_hydrolase_dom"/>
</dbReference>
<evidence type="ECO:0000256" key="1">
    <source>
        <dbReference type="ARBA" id="ARBA00001946"/>
    </source>
</evidence>
<dbReference type="InterPro" id="IPR015797">
    <property type="entry name" value="NUDIX_hydrolase-like_dom_sf"/>
</dbReference>
<dbReference type="SUPFAM" id="SSF55811">
    <property type="entry name" value="Nudix"/>
    <property type="match status" value="1"/>
</dbReference>
<dbReference type="Pfam" id="PF00293">
    <property type="entry name" value="NUDIX"/>
    <property type="match status" value="1"/>
</dbReference>
<keyword evidence="2 5" id="KW-0378">Hydrolase</keyword>
<comment type="cofactor">
    <cofactor evidence="1">
        <name>Mg(2+)</name>
        <dbReference type="ChEBI" id="CHEBI:18420"/>
    </cofactor>
</comment>
<comment type="caution">
    <text evidence="5">The sequence shown here is derived from an EMBL/GenBank/DDBJ whole genome shotgun (WGS) entry which is preliminary data.</text>
</comment>
<dbReference type="Gene3D" id="3.90.79.10">
    <property type="entry name" value="Nucleoside Triphosphate Pyrophosphohydrolase"/>
    <property type="match status" value="1"/>
</dbReference>
<feature type="region of interest" description="Disordered" evidence="3">
    <location>
        <begin position="150"/>
        <end position="170"/>
    </location>
</feature>
<dbReference type="AlphaFoldDB" id="A0A2P2GNY2"/>
<dbReference type="CDD" id="cd04683">
    <property type="entry name" value="NUDIX_Hydrolase"/>
    <property type="match status" value="1"/>
</dbReference>